<dbReference type="Pfam" id="PF07539">
    <property type="entry name" value="UTP20_N"/>
    <property type="match status" value="1"/>
</dbReference>
<feature type="region of interest" description="Disordered" evidence="1">
    <location>
        <begin position="2550"/>
        <end position="2590"/>
    </location>
</feature>
<dbReference type="SUPFAM" id="SSF48371">
    <property type="entry name" value="ARM repeat"/>
    <property type="match status" value="2"/>
</dbReference>
<dbReference type="InParanoid" id="A0A067PRK9"/>
<dbReference type="InterPro" id="IPR057525">
    <property type="entry name" value="UTP20_C"/>
</dbReference>
<sequence length="2590" mass="289949">MDSDDEYEVQERPAKRFKHQSYKQSLKDVHLPSAFVQTKFDHDLPDDASHFHEALEHWRQLNLSPSFIKFANGADGLSASMPSLLHHWKDVVDLWIEALEGSDDNGLVALLDLLQKLTHDLRSTLCPVYKSILTRLLKLLPKAIPAEALTSLLSTLSSIFRHLLLPLTSQDAQNAPAEVKDMQDVLLETWDMVRDSLAKCNPDVQKAAAEVWGGVLRRMRGSVRERSVWLMLGAEGKGMEGIEDSCAWIIVFACKSVSQTLHTSAPSIVTSLLTFHLSSHEQDAERTYTLIRRVLTALIHHVKNADQFESIAGFVVGRFCEVFAGDGIDDEEMERKRRICEVVAVLVSVRGGSRVAAKYLATIFTTLPSIPLRQALQPSLLKLTTSSLLASDLSLSLGPGRKVLEHAWTVPSFGLRLSGALAEIQWGGLKLVGLPIILKNLEKMLEEEPVAMLRLLKELSAGKVLGSGDWEGKVDRWVLERLGGWEKSEASVAELSDILCLSPHLPSVPTSLVTIIDTSLSADDPEEDYKETYANNAWVTGACMRCLAERSEMGWVGKVHLMGWVGKVLEKWSWSDSVLGGLVALLDASSSLGLHQLSPLSAAYTSLQTCLQSHSRNLRLNALRLLTSPITQLSSTTSDIIKRCLGAEEVALDVQSVRERIVKTKRLAPAVSGESEADVCVKWLIAQLKVNLRPLWAPVIETLHALSQRYGDIVWTHLFRELQSLEALGGKAPMPEWMKRSAGDDEDGGISEEEKTWRDPSAHKMRIVTYRWLQRDVARVHIREAQLSNDRLDLANYESQLLLALGECSSVAEKHNRELIPFFLSLSAPEPPSKLPRHKLSEWLTLFSKFSNPKALTSTDDLHNLYIILLSHPDRALQKLALSCLLTYESPHLQPHETTLEALLDDARWREQLTSLDISAIEQQDRAELVDVLTRLLFGLMLEKRGRSRGADRRSAILTAFGGCSDEELGLLVDLMLGPFAETEVQRSSPFDVVPVKEGITSAQQVGFLTLLGDVLRNLGSRLVQRWPSLVGTTIGLLAHAQERIDSKSQGGEDGEEVEEEEAPVEGDSPSRSIRIVRQLGMKRFADFFRQPIPFDFHPYMTAAFRTFISPRLPLFESENIQSPSTLLELFHTWTLRQEFVPILVDYDSRVIPKIYACLVAANVKPAVVARIFDILEHLLSFASTDKAIFESVLRPHISLLLTNLSSLVEKGQGVTSVATPLGQRQIGILSEIAPYLTDPVQASKLLALFVPILRKPWKLVNEKIKLNLLKILESIFPLVSELRDPSSTTYTKTCDALALLFQTLRGRPARLALVSTVHKLATIDPSLQTLADLLESLNAFSAKRMEQPDFERRLDAFAELNDKLHDSLLPIQWTFVLYDTLHCIQDPDELAVRNSAASAMKRFIDKVAEQPTSEYERIFIRTLFPALKKGLRAKHDMVRAEILSVIAYAISMCDRLESLREMRVLLAGGDEEANFFNNILHVQVHRRTRALRRLAEYVDEGHIRSGTLAEVLIPLVSNFIASTTSVDHLLVNEAINTTGRMAKHLKWGAYHGLVQQYLRLCQKKDESEKVYVRTLVSLLDSFHFPMDEVVVDVEKSDAPADEEATDEPVATSIPTLGPDLARIEDAVNNRLLPSLLRHLEKRDEIEDSMRIPIAVGVVQIAKHLPEKARQSYISRLLTIVSQILRSKSQDTRDLVKETLCRMTVILGPRYLPSILQEMRSALQRGPQLHVLAFSVHSILTHITQPEYVATFDNLDGCVDHISHISAEVIFGQSGKDVQSEDFKTTLREVRSSTSKGLDSFTILAKFITPSKISNLLSPIRAVMHETESLKVMQQVEEVLHRVAGGLNANKHLTPPELVALCHTLISQNSRFVQERPRPSKERKGKGASEMKRKVPSDTGHYANNSFRFIAFGLELFITAFRRSRFDFQNPKVIAQLEPMVAVIGNTLYSTNGQAISLGLRASASIVKCPLKSVDKSLPVFVRRTIEIIKEAGNTSSDIVQTAFKSLATILRDCSSAQVKEQDLVYLLELISPDLEEPTRQASVFSILRAIVARKFVVPEIYDIMDKISEILVTSQSPQVQELCRVVLLQFLLDYPQGKGRLRNHMTFLAKNLSYVHESGRQSVMELLGAVVAKFEVSIIREYADLLFVALVMVLANDESSKCREMASELIKNLIARVDIDHRRLLVSHLHSWSSQASQPQLTKVSSQVYGLLIDVLQQDSLPYLPTAIEDFNAGLQRSAITLEDLGQDDDVDQTDVELDWQTPYHILTGFGKLVQTFPNLTKDAGKISWPAAVAHLLYPHSWVRTASCRLIGVLYSTVAVTVPDEDGSAESPLSRKGMEEVAKKLCTQLKSPHLDAPLSLQVVKNLFYIGKCFTLIPFPTAVQRGPQVDHPGDVSDDDSDEEAGNEAGPSTNLKVRHPIPWLFSNLSYQARSAHIMRRNKSRSSDNWYHQPAAVLRWFAAMTTFMDANLLQKYLVHILSPLYRISEDDTIRDPHMDELKTLAIELQDLVQAKVGTTVFATTYNQIRQKVIGVQRERKVARATRVTVNPQAAAKRKLQRNVSKKESRKRRSEAFADDKGRLPSTKKRRQE</sequence>
<feature type="compositionally biased region" description="Basic and acidic residues" evidence="1">
    <location>
        <begin position="1873"/>
        <end position="1896"/>
    </location>
</feature>
<feature type="compositionally biased region" description="Acidic residues" evidence="1">
    <location>
        <begin position="2395"/>
        <end position="2405"/>
    </location>
</feature>
<organism evidence="5 6">
    <name type="scientific">Jaapia argillacea MUCL 33604</name>
    <dbReference type="NCBI Taxonomy" id="933084"/>
    <lineage>
        <taxon>Eukaryota</taxon>
        <taxon>Fungi</taxon>
        <taxon>Dikarya</taxon>
        <taxon>Basidiomycota</taxon>
        <taxon>Agaricomycotina</taxon>
        <taxon>Agaricomycetes</taxon>
        <taxon>Agaricomycetidae</taxon>
        <taxon>Jaapiales</taxon>
        <taxon>Jaapiaceae</taxon>
        <taxon>Jaapia</taxon>
    </lineage>
</organism>
<feature type="domain" description="U3 small nucleolar RNA-associated protein 20" evidence="3">
    <location>
        <begin position="1643"/>
        <end position="1866"/>
    </location>
</feature>
<evidence type="ECO:0000259" key="4">
    <source>
        <dbReference type="Pfam" id="PF23099"/>
    </source>
</evidence>
<dbReference type="InterPro" id="IPR011430">
    <property type="entry name" value="UTP20_N"/>
</dbReference>
<feature type="domain" description="U3 small nucleolar RNA-associated protein 20 C-terminal" evidence="4">
    <location>
        <begin position="2454"/>
        <end position="2571"/>
    </location>
</feature>
<keyword evidence="6" id="KW-1185">Reference proteome</keyword>
<dbReference type="InterPro" id="IPR016024">
    <property type="entry name" value="ARM-type_fold"/>
</dbReference>
<evidence type="ECO:0000259" key="3">
    <source>
        <dbReference type="Pfam" id="PF20416"/>
    </source>
</evidence>
<dbReference type="OrthoDB" id="360653at2759"/>
<feature type="compositionally biased region" description="Acidic residues" evidence="1">
    <location>
        <begin position="1053"/>
        <end position="1065"/>
    </location>
</feature>
<dbReference type="Pfam" id="PF20416">
    <property type="entry name" value="UTP20"/>
    <property type="match status" value="1"/>
</dbReference>
<dbReference type="InterPro" id="IPR011989">
    <property type="entry name" value="ARM-like"/>
</dbReference>
<gene>
    <name evidence="5" type="ORF">JAAARDRAFT_158532</name>
</gene>
<accession>A0A067PRK9</accession>
<reference evidence="6" key="1">
    <citation type="journal article" date="2014" name="Proc. Natl. Acad. Sci. U.S.A.">
        <title>Extensive sampling of basidiomycete genomes demonstrates inadequacy of the white-rot/brown-rot paradigm for wood decay fungi.</title>
        <authorList>
            <person name="Riley R."/>
            <person name="Salamov A.A."/>
            <person name="Brown D.W."/>
            <person name="Nagy L.G."/>
            <person name="Floudas D."/>
            <person name="Held B.W."/>
            <person name="Levasseur A."/>
            <person name="Lombard V."/>
            <person name="Morin E."/>
            <person name="Otillar R."/>
            <person name="Lindquist E.A."/>
            <person name="Sun H."/>
            <person name="LaButti K.M."/>
            <person name="Schmutz J."/>
            <person name="Jabbour D."/>
            <person name="Luo H."/>
            <person name="Baker S.E."/>
            <person name="Pisabarro A.G."/>
            <person name="Walton J.D."/>
            <person name="Blanchette R.A."/>
            <person name="Henrissat B."/>
            <person name="Martin F."/>
            <person name="Cullen D."/>
            <person name="Hibbett D.S."/>
            <person name="Grigoriev I.V."/>
        </authorList>
    </citation>
    <scope>NUCLEOTIDE SEQUENCE [LARGE SCALE GENOMIC DNA]</scope>
    <source>
        <strain evidence="6">MUCL 33604</strain>
    </source>
</reference>
<dbReference type="PANTHER" id="PTHR17695:SF11">
    <property type="entry name" value="SMALL SUBUNIT PROCESSOME COMPONENT 20 HOMOLOG"/>
    <property type="match status" value="1"/>
</dbReference>
<dbReference type="FunCoup" id="A0A067PRK9">
    <property type="interactions" value="559"/>
</dbReference>
<dbReference type="GO" id="GO:0030686">
    <property type="term" value="C:90S preribosome"/>
    <property type="evidence" value="ECO:0007669"/>
    <property type="project" value="TreeGrafter"/>
</dbReference>
<feature type="region of interest" description="Disordered" evidence="1">
    <location>
        <begin position="1872"/>
        <end position="1897"/>
    </location>
</feature>
<dbReference type="Gene3D" id="1.25.10.10">
    <property type="entry name" value="Leucine-rich Repeat Variant"/>
    <property type="match status" value="2"/>
</dbReference>
<evidence type="ECO:0000313" key="5">
    <source>
        <dbReference type="EMBL" id="KDQ56455.1"/>
    </source>
</evidence>
<dbReference type="Pfam" id="PF23099">
    <property type="entry name" value="UTP20_C"/>
    <property type="match status" value="1"/>
</dbReference>
<feature type="domain" description="U3 small nucleolar RNA-associated protein 20 N-terminal" evidence="2">
    <location>
        <begin position="836"/>
        <end position="1435"/>
    </location>
</feature>
<name>A0A067PRK9_9AGAM</name>
<dbReference type="InterPro" id="IPR046523">
    <property type="entry name" value="UTP20_dom"/>
</dbReference>
<feature type="region of interest" description="Disordered" evidence="1">
    <location>
        <begin position="1045"/>
        <end position="1070"/>
    </location>
</feature>
<dbReference type="STRING" id="933084.A0A067PRK9"/>
<dbReference type="InterPro" id="IPR052575">
    <property type="entry name" value="SSU_processome_comp_20"/>
</dbReference>
<protein>
    <submittedName>
        <fullName evidence="5">Uncharacterized protein</fullName>
    </submittedName>
</protein>
<dbReference type="Proteomes" id="UP000027265">
    <property type="component" value="Unassembled WGS sequence"/>
</dbReference>
<dbReference type="HOGENOM" id="CLU_000327_1_0_1"/>
<feature type="compositionally biased region" description="Basic and acidic residues" evidence="1">
    <location>
        <begin position="2571"/>
        <end position="2580"/>
    </location>
</feature>
<evidence type="ECO:0000259" key="2">
    <source>
        <dbReference type="Pfam" id="PF07539"/>
    </source>
</evidence>
<proteinExistence type="predicted"/>
<feature type="region of interest" description="Disordered" evidence="1">
    <location>
        <begin position="2387"/>
        <end position="2413"/>
    </location>
</feature>
<dbReference type="PANTHER" id="PTHR17695">
    <property type="entry name" value="SMALL SUBUNIT PROCESSOME COMPONENT 20 HOMOLOG"/>
    <property type="match status" value="1"/>
</dbReference>
<dbReference type="EMBL" id="KL197722">
    <property type="protein sequence ID" value="KDQ56455.1"/>
    <property type="molecule type" value="Genomic_DNA"/>
</dbReference>
<evidence type="ECO:0000256" key="1">
    <source>
        <dbReference type="SAM" id="MobiDB-lite"/>
    </source>
</evidence>
<dbReference type="GO" id="GO:0032040">
    <property type="term" value="C:small-subunit processome"/>
    <property type="evidence" value="ECO:0007669"/>
    <property type="project" value="TreeGrafter"/>
</dbReference>
<evidence type="ECO:0000313" key="6">
    <source>
        <dbReference type="Proteomes" id="UP000027265"/>
    </source>
</evidence>